<dbReference type="RefSeq" id="WP_203830281.1">
    <property type="nucleotide sequence ID" value="NZ_BAAATY010000014.1"/>
</dbReference>
<accession>A0ABQ4BPH2</accession>
<dbReference type="Proteomes" id="UP000624709">
    <property type="component" value="Unassembled WGS sequence"/>
</dbReference>
<organism evidence="1 2">
    <name type="scientific">Actinoplanes palleronii</name>
    <dbReference type="NCBI Taxonomy" id="113570"/>
    <lineage>
        <taxon>Bacteria</taxon>
        <taxon>Bacillati</taxon>
        <taxon>Actinomycetota</taxon>
        <taxon>Actinomycetes</taxon>
        <taxon>Micromonosporales</taxon>
        <taxon>Micromonosporaceae</taxon>
        <taxon>Actinoplanes</taxon>
    </lineage>
</organism>
<comment type="caution">
    <text evidence="1">The sequence shown here is derived from an EMBL/GenBank/DDBJ whole genome shotgun (WGS) entry which is preliminary data.</text>
</comment>
<keyword evidence="2" id="KW-1185">Reference proteome</keyword>
<protein>
    <submittedName>
        <fullName evidence="1">Uncharacterized protein</fullName>
    </submittedName>
</protein>
<name>A0ABQ4BPH2_9ACTN</name>
<dbReference type="EMBL" id="BOMS01000148">
    <property type="protein sequence ID" value="GIE72569.1"/>
    <property type="molecule type" value="Genomic_DNA"/>
</dbReference>
<sequence length="123" mass="13466">MGLTIHIIRDLPDGRFVMEEPPYGIYDGVSSVRLWTSPVVAELGATYLPQLGDGYLRIRPEETGAFLRECATLLIHAAEIAAANLGGTTQETRQHYVEGDLSTMIFMTHCAGNHHDGGILIWG</sequence>
<proteinExistence type="predicted"/>
<evidence type="ECO:0000313" key="2">
    <source>
        <dbReference type="Proteomes" id="UP000624709"/>
    </source>
</evidence>
<reference evidence="1 2" key="1">
    <citation type="submission" date="2021-01" db="EMBL/GenBank/DDBJ databases">
        <title>Whole genome shotgun sequence of Actinoplanes palleronii NBRC 14916.</title>
        <authorList>
            <person name="Komaki H."/>
            <person name="Tamura T."/>
        </authorList>
    </citation>
    <scope>NUCLEOTIDE SEQUENCE [LARGE SCALE GENOMIC DNA]</scope>
    <source>
        <strain evidence="1 2">NBRC 14916</strain>
    </source>
</reference>
<gene>
    <name evidence="1" type="ORF">Apa02nite_086770</name>
</gene>
<evidence type="ECO:0000313" key="1">
    <source>
        <dbReference type="EMBL" id="GIE72569.1"/>
    </source>
</evidence>